<keyword evidence="1 3" id="KW-0597">Phosphoprotein</keyword>
<proteinExistence type="predicted"/>
<dbReference type="SMART" id="SM00448">
    <property type="entry name" value="REC"/>
    <property type="match status" value="1"/>
</dbReference>
<dbReference type="SUPFAM" id="SSF46894">
    <property type="entry name" value="C-terminal effector domain of the bipartite response regulators"/>
    <property type="match status" value="1"/>
</dbReference>
<organism evidence="6 7">
    <name type="scientific">Vibrio echinoideorum</name>
    <dbReference type="NCBI Taxonomy" id="2100116"/>
    <lineage>
        <taxon>Bacteria</taxon>
        <taxon>Pseudomonadati</taxon>
        <taxon>Pseudomonadota</taxon>
        <taxon>Gammaproteobacteria</taxon>
        <taxon>Vibrionales</taxon>
        <taxon>Vibrionaceae</taxon>
        <taxon>Vibrio</taxon>
    </lineage>
</organism>
<dbReference type="RefSeq" id="WP_341635771.1">
    <property type="nucleotide sequence ID" value="NZ_JBANDX010000018.1"/>
</dbReference>
<dbReference type="PROSITE" id="PS50043">
    <property type="entry name" value="HTH_LUXR_2"/>
    <property type="match status" value="1"/>
</dbReference>
<reference evidence="6 7" key="1">
    <citation type="submission" date="2024-02" db="EMBL/GenBank/DDBJ databases">
        <title>Bacteria isolated from the canopy kelp, Nereocystis luetkeana.</title>
        <authorList>
            <person name="Pfister C.A."/>
            <person name="Younker I.T."/>
            <person name="Light S.H."/>
        </authorList>
    </citation>
    <scope>NUCLEOTIDE SEQUENCE [LARGE SCALE GENOMIC DNA]</scope>
    <source>
        <strain evidence="6 7">TI.1.15</strain>
    </source>
</reference>
<keyword evidence="7" id="KW-1185">Reference proteome</keyword>
<dbReference type="Pfam" id="PF00072">
    <property type="entry name" value="Response_reg"/>
    <property type="match status" value="1"/>
</dbReference>
<dbReference type="CDD" id="cd06170">
    <property type="entry name" value="LuxR_C_like"/>
    <property type="match status" value="1"/>
</dbReference>
<dbReference type="InterPro" id="IPR036388">
    <property type="entry name" value="WH-like_DNA-bd_sf"/>
</dbReference>
<dbReference type="InterPro" id="IPR000792">
    <property type="entry name" value="Tscrpt_reg_LuxR_C"/>
</dbReference>
<dbReference type="InterPro" id="IPR058245">
    <property type="entry name" value="NreC/VraR/RcsB-like_REC"/>
</dbReference>
<dbReference type="EMBL" id="JBANDX010000018">
    <property type="protein sequence ID" value="MEL0610321.1"/>
    <property type="molecule type" value="Genomic_DNA"/>
</dbReference>
<dbReference type="Gene3D" id="1.10.10.10">
    <property type="entry name" value="Winged helix-like DNA-binding domain superfamily/Winged helix DNA-binding domain"/>
    <property type="match status" value="1"/>
</dbReference>
<dbReference type="Pfam" id="PF00196">
    <property type="entry name" value="GerE"/>
    <property type="match status" value="1"/>
</dbReference>
<dbReference type="PROSITE" id="PS00622">
    <property type="entry name" value="HTH_LUXR_1"/>
    <property type="match status" value="1"/>
</dbReference>
<evidence type="ECO:0000256" key="2">
    <source>
        <dbReference type="ARBA" id="ARBA00023125"/>
    </source>
</evidence>
<dbReference type="InterPro" id="IPR051015">
    <property type="entry name" value="EvgA-like"/>
</dbReference>
<accession>A0ABU9FVV9</accession>
<dbReference type="InterPro" id="IPR001789">
    <property type="entry name" value="Sig_transdc_resp-reg_receiver"/>
</dbReference>
<name>A0ABU9FVV9_9VIBR</name>
<dbReference type="SUPFAM" id="SSF52172">
    <property type="entry name" value="CheY-like"/>
    <property type="match status" value="1"/>
</dbReference>
<evidence type="ECO:0000259" key="5">
    <source>
        <dbReference type="PROSITE" id="PS50110"/>
    </source>
</evidence>
<evidence type="ECO:0000259" key="4">
    <source>
        <dbReference type="PROSITE" id="PS50043"/>
    </source>
</evidence>
<dbReference type="PRINTS" id="PR00038">
    <property type="entry name" value="HTHLUXR"/>
</dbReference>
<dbReference type="InterPro" id="IPR011006">
    <property type="entry name" value="CheY-like_superfamily"/>
</dbReference>
<evidence type="ECO:0000313" key="7">
    <source>
        <dbReference type="Proteomes" id="UP001377160"/>
    </source>
</evidence>
<dbReference type="Gene3D" id="3.40.50.2300">
    <property type="match status" value="1"/>
</dbReference>
<feature type="domain" description="HTH luxR-type" evidence="4">
    <location>
        <begin position="133"/>
        <end position="195"/>
    </location>
</feature>
<dbReference type="PANTHER" id="PTHR45566">
    <property type="entry name" value="HTH-TYPE TRANSCRIPTIONAL REGULATOR YHJB-RELATED"/>
    <property type="match status" value="1"/>
</dbReference>
<dbReference type="PROSITE" id="PS50110">
    <property type="entry name" value="RESPONSE_REGULATORY"/>
    <property type="match status" value="1"/>
</dbReference>
<dbReference type="InterPro" id="IPR016032">
    <property type="entry name" value="Sig_transdc_resp-reg_C-effctor"/>
</dbReference>
<feature type="modified residue" description="4-aspartylphosphate" evidence="3">
    <location>
        <position position="59"/>
    </location>
</feature>
<dbReference type="Proteomes" id="UP001377160">
    <property type="component" value="Unassembled WGS sequence"/>
</dbReference>
<gene>
    <name evidence="6" type="ORF">V8Z71_18550</name>
</gene>
<feature type="domain" description="Response regulatory" evidence="5">
    <location>
        <begin position="8"/>
        <end position="124"/>
    </location>
</feature>
<keyword evidence="2" id="KW-0238">DNA-binding</keyword>
<evidence type="ECO:0000256" key="1">
    <source>
        <dbReference type="ARBA" id="ARBA00022553"/>
    </source>
</evidence>
<dbReference type="SMART" id="SM00421">
    <property type="entry name" value="HTH_LUXR"/>
    <property type="match status" value="1"/>
</dbReference>
<dbReference type="PANTHER" id="PTHR45566:SF1">
    <property type="entry name" value="HTH-TYPE TRANSCRIPTIONAL REGULATOR YHJB-RELATED"/>
    <property type="match status" value="1"/>
</dbReference>
<evidence type="ECO:0000256" key="3">
    <source>
        <dbReference type="PROSITE-ProRule" id="PRU00169"/>
    </source>
</evidence>
<protein>
    <submittedName>
        <fullName evidence="6">Response regulator transcription factor</fullName>
    </submittedName>
</protein>
<dbReference type="CDD" id="cd17535">
    <property type="entry name" value="REC_NarL-like"/>
    <property type="match status" value="1"/>
</dbReference>
<evidence type="ECO:0000313" key="6">
    <source>
        <dbReference type="EMBL" id="MEL0610321.1"/>
    </source>
</evidence>
<comment type="caution">
    <text evidence="6">The sequence shown here is derived from an EMBL/GenBank/DDBJ whole genome shotgun (WGS) entry which is preliminary data.</text>
</comment>
<sequence>MNSGRNRRIVVIDDHPIVAKAVSDMVNAISIRFNSEYFVKSELAREHIKNQPVDLIILDIQLDVGDGFSFYRKIKSEGYNGKLIFFTALESQSNLSTAKRVGADGFCTKSMDFQSLKNTIVQVLTHNTSVNVPLLESVKLTQKEELVLSYLCEGMTNKQIAEKLYLSPKTISTYKYRILKKYDVSNIIDLMKIKGPYIQS</sequence>